<feature type="chain" id="PRO_5045532360" evidence="2">
    <location>
        <begin position="26"/>
        <end position="318"/>
    </location>
</feature>
<comment type="similarity">
    <text evidence="1">Belongs to the bacterial solute-binding protein SsuA/TauA family.</text>
</comment>
<dbReference type="RefSeq" id="WP_071000077.1">
    <property type="nucleotide sequence ID" value="NZ_JBEPNV010000001.1"/>
</dbReference>
<dbReference type="InterPro" id="IPR001638">
    <property type="entry name" value="Solute-binding_3/MltF_N"/>
</dbReference>
<comment type="caution">
    <text evidence="4">The sequence shown here is derived from an EMBL/GenBank/DDBJ whole genome shotgun (WGS) entry which is preliminary data.</text>
</comment>
<organism evidence="4 5">
    <name type="scientific">Methylobacterium radiotolerans</name>
    <dbReference type="NCBI Taxonomy" id="31998"/>
    <lineage>
        <taxon>Bacteria</taxon>
        <taxon>Pseudomonadati</taxon>
        <taxon>Pseudomonadota</taxon>
        <taxon>Alphaproteobacteria</taxon>
        <taxon>Hyphomicrobiales</taxon>
        <taxon>Methylobacteriaceae</taxon>
        <taxon>Methylobacterium</taxon>
    </lineage>
</organism>
<evidence type="ECO:0000313" key="4">
    <source>
        <dbReference type="EMBL" id="MET3866087.1"/>
    </source>
</evidence>
<evidence type="ECO:0000256" key="2">
    <source>
        <dbReference type="SAM" id="SignalP"/>
    </source>
</evidence>
<accession>A0ABV2NHW7</accession>
<dbReference type="InterPro" id="IPR010067">
    <property type="entry name" value="ABC_SsuA_sub-bd"/>
</dbReference>
<proteinExistence type="inferred from homology"/>
<name>A0ABV2NHW7_9HYPH</name>
<evidence type="ECO:0000256" key="1">
    <source>
        <dbReference type="ARBA" id="ARBA00010742"/>
    </source>
</evidence>
<dbReference type="EMBL" id="JBEPNW010000002">
    <property type="protein sequence ID" value="MET3866087.1"/>
    <property type="molecule type" value="Genomic_DNA"/>
</dbReference>
<evidence type="ECO:0000259" key="3">
    <source>
        <dbReference type="SMART" id="SM00062"/>
    </source>
</evidence>
<dbReference type="Proteomes" id="UP001549119">
    <property type="component" value="Unassembled WGS sequence"/>
</dbReference>
<feature type="signal peptide" evidence="2">
    <location>
        <begin position="1"/>
        <end position="25"/>
    </location>
</feature>
<dbReference type="Gene3D" id="3.40.190.10">
    <property type="entry name" value="Periplasmic binding protein-like II"/>
    <property type="match status" value="2"/>
</dbReference>
<dbReference type="PANTHER" id="PTHR30024">
    <property type="entry name" value="ALIPHATIC SULFONATES-BINDING PROTEIN-RELATED"/>
    <property type="match status" value="1"/>
</dbReference>
<gene>
    <name evidence="4" type="ORF">ABIC20_003396</name>
</gene>
<keyword evidence="5" id="KW-1185">Reference proteome</keyword>
<keyword evidence="2" id="KW-0732">Signal</keyword>
<dbReference type="NCBIfam" id="NF008588">
    <property type="entry name" value="PRK11553.1"/>
    <property type="match status" value="1"/>
</dbReference>
<dbReference type="SMART" id="SM00062">
    <property type="entry name" value="PBPb"/>
    <property type="match status" value="1"/>
</dbReference>
<reference evidence="4 5" key="1">
    <citation type="submission" date="2024-06" db="EMBL/GenBank/DDBJ databases">
        <title>Genomics of switchgrass bacterial isolates.</title>
        <authorList>
            <person name="Shade A."/>
        </authorList>
    </citation>
    <scope>NUCLEOTIDE SEQUENCE [LARGE SCALE GENOMIC DNA]</scope>
    <source>
        <strain evidence="4 5">PvP084</strain>
    </source>
</reference>
<protein>
    <submittedName>
        <fullName evidence="4">Sulfonate transport system substrate-binding protein</fullName>
    </submittedName>
</protein>
<feature type="domain" description="Solute-binding protein family 3/N-terminal" evidence="3">
    <location>
        <begin position="32"/>
        <end position="252"/>
    </location>
</feature>
<evidence type="ECO:0000313" key="5">
    <source>
        <dbReference type="Proteomes" id="UP001549119"/>
    </source>
</evidence>
<dbReference type="SUPFAM" id="SSF53850">
    <property type="entry name" value="Periplasmic binding protein-like II"/>
    <property type="match status" value="1"/>
</dbReference>
<dbReference type="PANTHER" id="PTHR30024:SF42">
    <property type="entry name" value="ALIPHATIC SULFONATES-BINDING PROTEIN-RELATED"/>
    <property type="match status" value="1"/>
</dbReference>
<dbReference type="NCBIfam" id="TIGR01728">
    <property type="entry name" value="SsuA_fam"/>
    <property type="match status" value="1"/>
</dbReference>
<dbReference type="Pfam" id="PF13379">
    <property type="entry name" value="NMT1_2"/>
    <property type="match status" value="1"/>
</dbReference>
<sequence length="318" mass="33344">MTTTRRRAAALILALGAGLATGAAAQDAAPKEFRIGYQKVGVVVVARRQGVIETRLAPQGVAVRWVEFQAGPPLLEALNAGSIDFGFAGDTPPIFAQAAGNDLVYVGASVLSGDGEAVVVKASSAIRTVADLKGRTVAVARGTSSHNLLVTALEKAGLAFSDVRPAYLLPSDAGAAFANGSVDAWVIWDPYLALAQAHDDTRVLTTSRQTHAVSDFFLARRSFADRYPGIVTATVAALVDAAAWAEAHRDQVAQVLSSVTGVPYPIETVVAARSEFGVGPVTDALAAKQQSTADRFHRLGLLPRPIQVRDALWTPPRT</sequence>